<dbReference type="EMBL" id="MW435855">
    <property type="protein sequence ID" value="QQV92767.1"/>
    <property type="molecule type" value="Genomic_DNA"/>
</dbReference>
<accession>A0A7U0GCR2</accession>
<protein>
    <recommendedName>
        <fullName evidence="1">HNH nuclease domain-containing protein</fullName>
    </recommendedName>
</protein>
<dbReference type="InterPro" id="IPR003615">
    <property type="entry name" value="HNH_nuc"/>
</dbReference>
<dbReference type="Proteomes" id="UP000596443">
    <property type="component" value="Segment"/>
</dbReference>
<dbReference type="KEGG" id="vg:65133358"/>
<evidence type="ECO:0000259" key="1">
    <source>
        <dbReference type="Pfam" id="PF13392"/>
    </source>
</evidence>
<keyword evidence="3" id="KW-1185">Reference proteome</keyword>
<feature type="domain" description="HNH nuclease" evidence="1">
    <location>
        <begin position="19"/>
        <end position="54"/>
    </location>
</feature>
<dbReference type="SUPFAM" id="SSF54060">
    <property type="entry name" value="His-Me finger endonucleases"/>
    <property type="match status" value="1"/>
</dbReference>
<sequence>MHGNGYATIKTETDIVAEHRLVMERMIGRPLLPTETVHHKNGQRADNRPENLELWYGQPAGQRISDLIDYLVTYHRHELYEALER</sequence>
<evidence type="ECO:0000313" key="2">
    <source>
        <dbReference type="EMBL" id="QQV92767.1"/>
    </source>
</evidence>
<evidence type="ECO:0000313" key="3">
    <source>
        <dbReference type="Proteomes" id="UP000596443"/>
    </source>
</evidence>
<dbReference type="InterPro" id="IPR044925">
    <property type="entry name" value="His-Me_finger_sf"/>
</dbReference>
<gene>
    <name evidence="2" type="primary">64</name>
    <name evidence="2" type="ORF">SEA_OHSHAGHENNESSY_64</name>
</gene>
<organism evidence="2 3">
    <name type="scientific">Mycobacterium phage OhShagHennessy</name>
    <dbReference type="NCBI Taxonomy" id="2801895"/>
    <lineage>
        <taxon>Viruses</taxon>
        <taxon>Duplodnaviria</taxon>
        <taxon>Heunggongvirae</taxon>
        <taxon>Uroviricota</taxon>
        <taxon>Caudoviricetes</taxon>
        <taxon>Vilmaviridae</taxon>
        <taxon>Lclasvirinae</taxon>
        <taxon>Bronvirus</taxon>
        <taxon>Bronvirus ohshaghennessy</taxon>
    </lineage>
</organism>
<proteinExistence type="predicted"/>
<dbReference type="Pfam" id="PF13392">
    <property type="entry name" value="HNH_3"/>
    <property type="match status" value="1"/>
</dbReference>
<dbReference type="Gene3D" id="3.90.75.20">
    <property type="match status" value="1"/>
</dbReference>
<dbReference type="GeneID" id="65133358"/>
<dbReference type="RefSeq" id="YP_010114764.1">
    <property type="nucleotide sequence ID" value="NC_055918.1"/>
</dbReference>
<reference evidence="2 3" key="1">
    <citation type="submission" date="2021-01" db="EMBL/GenBank/DDBJ databases">
        <authorList>
            <person name="Adkins J.M."/>
            <person name="Alame N.W."/>
            <person name="Araujo N.S."/>
            <person name="Barry D.R."/>
            <person name="Bauer H.L."/>
            <person name="Bradford C.E."/>
            <person name="Brotman H.R."/>
            <person name="Burns E.M."/>
            <person name="Buzzelli M.D."/>
            <person name="Carp E.J."/>
            <person name="Chee S.B."/>
            <person name="Collins M.F."/>
            <person name="Conover M."/>
            <person name="Cummings J.D."/>
            <person name="Davis J."/>
            <person name="Delaney B.T."/>
            <person name="Dingus R.L."/>
            <person name="Dugan G.R."/>
            <person name="Dunne C.T."/>
            <person name="Duque M.B."/>
            <person name="Elliot A.P."/>
            <person name="Frye E.K."/>
            <person name="Galolo K.M."/>
            <person name="Garton K.N."/>
            <person name="Gauza S.A."/>
            <person name="Gottschalk C.J."/>
            <person name="Guinand F.M."/>
            <person name="Hajibegli N.H."/>
            <person name="Hartnett M.K."/>
            <person name="Helmann J.S."/>
            <person name="High E.M."/>
            <person name="Hope A.S."/>
            <person name="Hudack J.B."/>
            <person name="Iyer S.V."/>
            <person name="Jimenez I.E."/>
            <person name="Kamal N."/>
            <person name="Kinder A.L."/>
            <person name="Klevins C.T."/>
            <person name="Leosk K.S."/>
            <person name="Liu H."/>
            <person name="McDougal R.K."/>
            <person name="Orr E.C."/>
            <person name="Patel P.A."/>
            <person name="Peterman J.R."/>
            <person name="Pham A.T."/>
            <person name="Pham V.A."/>
            <person name="Poudel K."/>
            <person name="Pribaldi J.A."/>
            <person name="Quainoo C.A."/>
            <person name="Rieck M.N."/>
            <person name="Roberts C.J."/>
            <person name="Rowe A.G."/>
            <person name="Rubenstein R.D."/>
            <person name="Runk B.S."/>
            <person name="Sawyer M.A."/>
            <person name="Scott N.C."/>
            <person name="Shackleford A.R."/>
            <person name="Spain M.A."/>
            <person name="Splisgardt G.I."/>
            <person name="Stadsklev R.A."/>
            <person name="Steele C.E."/>
            <person name="Steele B.R."/>
            <person name="Stephens S.E."/>
            <person name="Stevens M.C."/>
            <person name="Swarm H.V."/>
            <person name="Thai R.H."/>
            <person name="Thomas S.D."/>
            <person name="Tolley J.E."/>
            <person name="Tran V.L."/>
            <person name="Turner M."/>
            <person name="Vaden T.J."/>
            <person name="Villar N.M."/>
            <person name="Vonah M.R."/>
            <person name="Voshell S.M."/>
            <person name="Wallace L.A."/>
            <person name="Williams B.L."/>
            <person name="Yi H."/>
            <person name="Yoon J."/>
            <person name="Yu Z."/>
            <person name="Garlena R.A."/>
            <person name="Russell D.A."/>
            <person name="Pope W.H."/>
            <person name="Jacobs-Sera D."/>
            <person name="Hatfull G.F."/>
        </authorList>
    </citation>
    <scope>NUCLEOTIDE SEQUENCE [LARGE SCALE GENOMIC DNA]</scope>
</reference>
<name>A0A7U0GCR2_9CAUD</name>